<dbReference type="SUPFAM" id="SSF75553">
    <property type="entry name" value="Smc hinge domain"/>
    <property type="match status" value="1"/>
</dbReference>
<evidence type="ECO:0000256" key="4">
    <source>
        <dbReference type="ARBA" id="ARBA00023054"/>
    </source>
</evidence>
<evidence type="ECO:0000259" key="7">
    <source>
        <dbReference type="SMART" id="SM00968"/>
    </source>
</evidence>
<gene>
    <name evidence="6" type="primary">smc</name>
    <name evidence="8" type="ORF">A3J93_01495</name>
</gene>
<keyword evidence="2 6" id="KW-0547">Nucleotide-binding</keyword>
<comment type="subcellular location">
    <subcellularLocation>
        <location evidence="6">Cytoplasm</location>
    </subcellularLocation>
</comment>
<dbReference type="GO" id="GO:0005694">
    <property type="term" value="C:chromosome"/>
    <property type="evidence" value="ECO:0007669"/>
    <property type="project" value="InterPro"/>
</dbReference>
<dbReference type="GO" id="GO:0005737">
    <property type="term" value="C:cytoplasm"/>
    <property type="evidence" value="ECO:0007669"/>
    <property type="project" value="UniProtKB-SubCell"/>
</dbReference>
<evidence type="ECO:0000256" key="6">
    <source>
        <dbReference type="HAMAP-Rule" id="MF_01894"/>
    </source>
</evidence>
<dbReference type="SUPFAM" id="SSF52540">
    <property type="entry name" value="P-loop containing nucleoside triphosphate hydrolases"/>
    <property type="match status" value="1"/>
</dbReference>
<comment type="function">
    <text evidence="6">Required for chromosome condensation and partitioning.</text>
</comment>
<dbReference type="HAMAP" id="MF_01894">
    <property type="entry name" value="Smc_prok"/>
    <property type="match status" value="1"/>
</dbReference>
<evidence type="ECO:0000256" key="3">
    <source>
        <dbReference type="ARBA" id="ARBA00022840"/>
    </source>
</evidence>
<dbReference type="PANTHER" id="PTHR43977">
    <property type="entry name" value="STRUCTURAL MAINTENANCE OF CHROMOSOMES PROTEIN 3"/>
    <property type="match status" value="1"/>
</dbReference>
<dbReference type="SMART" id="SM00968">
    <property type="entry name" value="SMC_hinge"/>
    <property type="match status" value="1"/>
</dbReference>
<organism evidence="8 9">
    <name type="scientific">Candidatus Magasanikbacteria bacterium RIFOXYC2_FULL_42_28</name>
    <dbReference type="NCBI Taxonomy" id="1798704"/>
    <lineage>
        <taxon>Bacteria</taxon>
        <taxon>Candidatus Magasanikiibacteriota</taxon>
    </lineage>
</organism>
<keyword evidence="5 6" id="KW-0238">DNA-binding</keyword>
<comment type="similarity">
    <text evidence="6">Belongs to the SMC family.</text>
</comment>
<dbReference type="Gene3D" id="3.40.50.300">
    <property type="entry name" value="P-loop containing nucleotide triphosphate hydrolases"/>
    <property type="match status" value="2"/>
</dbReference>
<dbReference type="GO" id="GO:0016887">
    <property type="term" value="F:ATP hydrolysis activity"/>
    <property type="evidence" value="ECO:0007669"/>
    <property type="project" value="InterPro"/>
</dbReference>
<dbReference type="Gene3D" id="1.20.1060.20">
    <property type="match status" value="1"/>
</dbReference>
<dbReference type="GO" id="GO:0007059">
    <property type="term" value="P:chromosome segregation"/>
    <property type="evidence" value="ECO:0007669"/>
    <property type="project" value="UniProtKB-UniRule"/>
</dbReference>
<dbReference type="InterPro" id="IPR011890">
    <property type="entry name" value="SMC_prok"/>
</dbReference>
<dbReference type="PIRSF" id="PIRSF005719">
    <property type="entry name" value="SMC"/>
    <property type="match status" value="1"/>
</dbReference>
<feature type="binding site" evidence="6">
    <location>
        <begin position="38"/>
        <end position="45"/>
    </location>
    <ligand>
        <name>ATP</name>
        <dbReference type="ChEBI" id="CHEBI:30616"/>
    </ligand>
</feature>
<dbReference type="InterPro" id="IPR027417">
    <property type="entry name" value="P-loop_NTPase"/>
</dbReference>
<comment type="caution">
    <text evidence="8">The sequence shown here is derived from an EMBL/GenBank/DDBJ whole genome shotgun (WGS) entry which is preliminary data.</text>
</comment>
<dbReference type="InterPro" id="IPR010935">
    <property type="entry name" value="SMC_hinge"/>
</dbReference>
<name>A0A1F6NXT5_9BACT</name>
<dbReference type="Proteomes" id="UP000177907">
    <property type="component" value="Unassembled WGS sequence"/>
</dbReference>
<dbReference type="Pfam" id="PF02463">
    <property type="entry name" value="SMC_N"/>
    <property type="match status" value="1"/>
</dbReference>
<reference evidence="8 9" key="1">
    <citation type="journal article" date="2016" name="Nat. Commun.">
        <title>Thousands of microbial genomes shed light on interconnected biogeochemical processes in an aquifer system.</title>
        <authorList>
            <person name="Anantharaman K."/>
            <person name="Brown C.T."/>
            <person name="Hug L.A."/>
            <person name="Sharon I."/>
            <person name="Castelle C.J."/>
            <person name="Probst A.J."/>
            <person name="Thomas B.C."/>
            <person name="Singh A."/>
            <person name="Wilkins M.J."/>
            <person name="Karaoz U."/>
            <person name="Brodie E.L."/>
            <person name="Williams K.H."/>
            <person name="Hubbard S.S."/>
            <person name="Banfield J.F."/>
        </authorList>
    </citation>
    <scope>NUCLEOTIDE SEQUENCE [LARGE SCALE GENOMIC DNA]</scope>
</reference>
<protein>
    <recommendedName>
        <fullName evidence="6">Chromosome partition protein Smc</fullName>
    </recommendedName>
</protein>
<evidence type="ECO:0000256" key="5">
    <source>
        <dbReference type="ARBA" id="ARBA00023125"/>
    </source>
</evidence>
<dbReference type="InterPro" id="IPR003395">
    <property type="entry name" value="RecF/RecN/SMC_N"/>
</dbReference>
<dbReference type="InterPro" id="IPR024704">
    <property type="entry name" value="SMC"/>
</dbReference>
<feature type="coiled-coil region" evidence="6">
    <location>
        <begin position="590"/>
        <end position="624"/>
    </location>
</feature>
<feature type="coiled-coil region" evidence="6">
    <location>
        <begin position="674"/>
        <end position="743"/>
    </location>
</feature>
<dbReference type="GO" id="GO:0006260">
    <property type="term" value="P:DNA replication"/>
    <property type="evidence" value="ECO:0007669"/>
    <property type="project" value="UniProtKB-UniRule"/>
</dbReference>
<dbReference type="GO" id="GO:0003677">
    <property type="term" value="F:DNA binding"/>
    <property type="evidence" value="ECO:0007669"/>
    <property type="project" value="UniProtKB-UniRule"/>
</dbReference>
<dbReference type="GO" id="GO:0005524">
    <property type="term" value="F:ATP binding"/>
    <property type="evidence" value="ECO:0007669"/>
    <property type="project" value="UniProtKB-UniRule"/>
</dbReference>
<keyword evidence="3 6" id="KW-0067">ATP-binding</keyword>
<accession>A0A1F6NXT5</accession>
<dbReference type="GO" id="GO:0007062">
    <property type="term" value="P:sister chromatid cohesion"/>
    <property type="evidence" value="ECO:0007669"/>
    <property type="project" value="InterPro"/>
</dbReference>
<dbReference type="STRING" id="1798704.A3J93_01495"/>
<dbReference type="InterPro" id="IPR036277">
    <property type="entry name" value="SMC_hinge_sf"/>
</dbReference>
<evidence type="ECO:0000313" key="8">
    <source>
        <dbReference type="EMBL" id="OGH88747.1"/>
    </source>
</evidence>
<feature type="coiled-coil region" evidence="6">
    <location>
        <begin position="806"/>
        <end position="837"/>
    </location>
</feature>
<evidence type="ECO:0000256" key="2">
    <source>
        <dbReference type="ARBA" id="ARBA00022741"/>
    </source>
</evidence>
<dbReference type="Gene3D" id="3.30.70.1620">
    <property type="match status" value="1"/>
</dbReference>
<evidence type="ECO:0000313" key="9">
    <source>
        <dbReference type="Proteomes" id="UP000177907"/>
    </source>
</evidence>
<comment type="domain">
    <text evidence="6">Contains large globular domains required for ATP hydrolysis at each terminus and a third globular domain forming a flexible hinge near the middle of the molecule. These domains are separated by coiled-coil structures.</text>
</comment>
<keyword evidence="1 6" id="KW-0963">Cytoplasm</keyword>
<dbReference type="GO" id="GO:0030261">
    <property type="term" value="P:chromosome condensation"/>
    <property type="evidence" value="ECO:0007669"/>
    <property type="project" value="InterPro"/>
</dbReference>
<dbReference type="AlphaFoldDB" id="A0A1F6NXT5"/>
<feature type="domain" description="SMC hinge" evidence="7">
    <location>
        <begin position="420"/>
        <end position="538"/>
    </location>
</feature>
<sequence>MYLKRLEIDGFKSFARQTILEFIPPKDGRFSITAVVGPNGSGKSNVVDAIRWVMGETSLKQLRGKKSEDVIFNGSVDKGALSACSVTMVLDNTGSGFGIDYPEIVITRRLYRSGEGEYLINNSPVRLLDIHLLLARAQFGQHSYSIISQGTIDRLLVVTPSERKDFLDEASGIKEFQIKEHQASLKLARTRENSEQATRLLAEIEPRLKLLSRQVKKLEKRQEVELALRECQEKYYGSLYLINKKETDLLDTQLNKIEKEYRTAFENLTNIQNELSQIAQLATRAEVFAELQQKHQQAMAVKNDFERSLAILSGKLQTAYSDAGKQNLGWLEKKILDLKNESSVLETGQAQADLALTRLNGIIAEKDREVENLSIERTELTVKLSQAEHQTYQAQSERQYFEMSGLSAVKAVLDNRSRLGKVYGMLSELGEVNEEYRLALEVAAGSHLSSLVVGDDETAKNAIQFLRAERMGVATFLPMNKIRGRELGQETDDVLGQAGVIGWAIDLIKFDNRFREIFSFVLGDNLLVENLETAQRIGIGRFRMVTLDGDVIERKGVMRGGYRKGNRRGPGFSGKWLAPEAGGDDPQKVVERLREDLRIVEKRLEEKRGEILFSRAEMEKYKAESAVVGTQVRQKLLELTDLEKERNFIQMSPEEHSKYLGGLGKEKSLIEKNIADAEKLVVSASREIQDFNNKEEEKKQRVFHLQDEMQKAQVAVNTIINSRNDLKIQLAKLETKREDLMAEAGNEISASPATLSERIVEALDSAGLAVTADEIQKLKYQLSLIGGIEEGVVEEHATTKEKFDFLSAQLSDLDKATADLEKMIEELTEVMKKKREASFKKIRKEFDRYFKILFNGGSAALEEIYGEVLDEDAELEGAVAGIGMSPPARGGEAEGVGADGLADESKRKKITTLTGIDITACPPGKKIKNLSALSGGERTLTSIALVCAILSCNPAPFVVMDEVEAALDEANTLRFANIMSELSRQSQFIVITHNRVTMHGADVLYGVTMGGEGVSKLLSVKLEDVRVPA</sequence>
<dbReference type="Pfam" id="PF06470">
    <property type="entry name" value="SMC_hinge"/>
    <property type="match status" value="1"/>
</dbReference>
<comment type="subunit">
    <text evidence="6">Homodimer.</text>
</comment>
<keyword evidence="4 6" id="KW-0175">Coiled coil</keyword>
<evidence type="ECO:0000256" key="1">
    <source>
        <dbReference type="ARBA" id="ARBA00022490"/>
    </source>
</evidence>
<feature type="coiled-coil region" evidence="6">
    <location>
        <begin position="356"/>
        <end position="390"/>
    </location>
</feature>
<proteinExistence type="inferred from homology"/>
<dbReference type="EMBL" id="MFQZ01000001">
    <property type="protein sequence ID" value="OGH88747.1"/>
    <property type="molecule type" value="Genomic_DNA"/>
</dbReference>